<dbReference type="PRINTS" id="PR00080">
    <property type="entry name" value="SDRFAMILY"/>
</dbReference>
<accession>A0ABZ0GR37</accession>
<gene>
    <name evidence="3" type="ORF">RI844_02740</name>
</gene>
<dbReference type="PANTHER" id="PTHR43639:SF1">
    <property type="entry name" value="SHORT-CHAIN DEHYDROGENASE_REDUCTASE FAMILY PROTEIN"/>
    <property type="match status" value="1"/>
</dbReference>
<reference evidence="3 4" key="1">
    <citation type="submission" date="2023-09" db="EMBL/GenBank/DDBJ databases">
        <authorList>
            <person name="Qi X."/>
        </authorList>
    </citation>
    <scope>NUCLEOTIDE SEQUENCE [LARGE SCALE GENOMIC DNA]</scope>
    <source>
        <strain evidence="3 4">S1-1</strain>
    </source>
</reference>
<sequence length="272" mass="29221">MTISSAAPSTDVEPKLAIVTGGSSGIGAELAISLAKNGWDVAITYAGNEQGAIDVTQAIESAGQRSFYQRCDVGYSAQVNDFVGAVVKHFDMVPNLLVNNAGCQTWAPFLELQEDDWDRVIRTNLKGCFLFSQAVARVMVADKRGGAIVNIGSGCNKEPFPNLVDYTASKGGMEMLTRSAAIELGKYGIRVNCVAPGGIEIERTRLEAPDYADTWGEIAPLGRVGYPDDIYNAVDFFASASSSFVTGQTIWVDGGVFTAPNWPYKQDYVAKY</sequence>
<organism evidence="3 4">
    <name type="scientific">Thalassotalea fonticola</name>
    <dbReference type="NCBI Taxonomy" id="3065649"/>
    <lineage>
        <taxon>Bacteria</taxon>
        <taxon>Pseudomonadati</taxon>
        <taxon>Pseudomonadota</taxon>
        <taxon>Gammaproteobacteria</taxon>
        <taxon>Alteromonadales</taxon>
        <taxon>Colwelliaceae</taxon>
        <taxon>Thalassotalea</taxon>
    </lineage>
</organism>
<dbReference type="InterPro" id="IPR020904">
    <property type="entry name" value="Sc_DH/Rdtase_CS"/>
</dbReference>
<dbReference type="PANTHER" id="PTHR43639">
    <property type="entry name" value="OXIDOREDUCTASE, SHORT-CHAIN DEHYDROGENASE/REDUCTASE FAMILY (AFU_ORTHOLOGUE AFUA_5G02870)"/>
    <property type="match status" value="1"/>
</dbReference>
<dbReference type="CDD" id="cd05233">
    <property type="entry name" value="SDR_c"/>
    <property type="match status" value="1"/>
</dbReference>
<dbReference type="Proteomes" id="UP001301442">
    <property type="component" value="Chromosome"/>
</dbReference>
<evidence type="ECO:0000256" key="2">
    <source>
        <dbReference type="ARBA" id="ARBA00023002"/>
    </source>
</evidence>
<keyword evidence="4" id="KW-1185">Reference proteome</keyword>
<dbReference type="RefSeq" id="WP_348396943.1">
    <property type="nucleotide sequence ID" value="NZ_CP136600.1"/>
</dbReference>
<name>A0ABZ0GR37_9GAMM</name>
<dbReference type="SUPFAM" id="SSF51735">
    <property type="entry name" value="NAD(P)-binding Rossmann-fold domains"/>
    <property type="match status" value="1"/>
</dbReference>
<proteinExistence type="inferred from homology"/>
<dbReference type="InterPro" id="IPR036291">
    <property type="entry name" value="NAD(P)-bd_dom_sf"/>
</dbReference>
<comment type="similarity">
    <text evidence="1">Belongs to the short-chain dehydrogenases/reductases (SDR) family.</text>
</comment>
<dbReference type="InterPro" id="IPR002347">
    <property type="entry name" value="SDR_fam"/>
</dbReference>
<dbReference type="PRINTS" id="PR00081">
    <property type="entry name" value="GDHRDH"/>
</dbReference>
<evidence type="ECO:0000256" key="1">
    <source>
        <dbReference type="ARBA" id="ARBA00006484"/>
    </source>
</evidence>
<dbReference type="Gene3D" id="3.40.50.720">
    <property type="entry name" value="NAD(P)-binding Rossmann-like Domain"/>
    <property type="match status" value="1"/>
</dbReference>
<dbReference type="EMBL" id="CP136600">
    <property type="protein sequence ID" value="WOH38170.1"/>
    <property type="molecule type" value="Genomic_DNA"/>
</dbReference>
<keyword evidence="2" id="KW-0560">Oxidoreductase</keyword>
<protein>
    <submittedName>
        <fullName evidence="3">SDR family NAD(P)-dependent oxidoreductase</fullName>
    </submittedName>
</protein>
<dbReference type="PROSITE" id="PS00061">
    <property type="entry name" value="ADH_SHORT"/>
    <property type="match status" value="1"/>
</dbReference>
<evidence type="ECO:0000313" key="4">
    <source>
        <dbReference type="Proteomes" id="UP001301442"/>
    </source>
</evidence>
<evidence type="ECO:0000313" key="3">
    <source>
        <dbReference type="EMBL" id="WOH38170.1"/>
    </source>
</evidence>
<dbReference type="Pfam" id="PF13561">
    <property type="entry name" value="adh_short_C2"/>
    <property type="match status" value="1"/>
</dbReference>